<keyword evidence="2" id="KW-1185">Reference proteome</keyword>
<accession>A0ABU8M5Z3</accession>
<evidence type="ECO:0000313" key="2">
    <source>
        <dbReference type="Proteomes" id="UP001369736"/>
    </source>
</evidence>
<evidence type="ECO:0000313" key="1">
    <source>
        <dbReference type="EMBL" id="MEJ2862757.1"/>
    </source>
</evidence>
<dbReference type="EMBL" id="JBBEGM010000006">
    <property type="protein sequence ID" value="MEJ2862757.1"/>
    <property type="molecule type" value="Genomic_DNA"/>
</dbReference>
<reference evidence="1 2" key="1">
    <citation type="submission" date="2024-03" db="EMBL/GenBank/DDBJ databases">
        <title>Actinomycetospora sp. OC33-EN07, a novel actinomycete isolated from wild orchid (Aerides multiflora).</title>
        <authorList>
            <person name="Suriyachadkun C."/>
        </authorList>
    </citation>
    <scope>NUCLEOTIDE SEQUENCE [LARGE SCALE GENOMIC DNA]</scope>
    <source>
        <strain evidence="1 2">OC33-EN07</strain>
    </source>
</reference>
<sequence>MSAEVGSQTMSLLVADDLEDEAIVLEYRSRRADVKPLFVLVVPEDPTRPRLVMTFGDMTVTRFRELLAHASSQNVVESVGGIDSDDEMSFYLHDSSDPTRRPGLEWRGESGNALVTVWQPFGQGDPELWIRVWQEAPPRAVEKMVEEARTCLTTRS</sequence>
<name>A0ABU8M5Z3_9PSEU</name>
<dbReference type="RefSeq" id="WP_337704128.1">
    <property type="nucleotide sequence ID" value="NZ_JBBEGM010000006.1"/>
</dbReference>
<dbReference type="Proteomes" id="UP001369736">
    <property type="component" value="Unassembled WGS sequence"/>
</dbReference>
<comment type="caution">
    <text evidence="1">The sequence shown here is derived from an EMBL/GenBank/DDBJ whole genome shotgun (WGS) entry which is preliminary data.</text>
</comment>
<organism evidence="1 2">
    <name type="scientific">Actinomycetospora flava</name>
    <dbReference type="NCBI Taxonomy" id="3129232"/>
    <lineage>
        <taxon>Bacteria</taxon>
        <taxon>Bacillati</taxon>
        <taxon>Actinomycetota</taxon>
        <taxon>Actinomycetes</taxon>
        <taxon>Pseudonocardiales</taxon>
        <taxon>Pseudonocardiaceae</taxon>
        <taxon>Actinomycetospora</taxon>
    </lineage>
</organism>
<proteinExistence type="predicted"/>
<gene>
    <name evidence="1" type="ORF">WCD58_16415</name>
</gene>
<protein>
    <submittedName>
        <fullName evidence="1">Uncharacterized protein</fullName>
    </submittedName>
</protein>